<evidence type="ECO:0000313" key="10">
    <source>
        <dbReference type="Ensembl" id="ENSLACP00000011366.1"/>
    </source>
</evidence>
<keyword evidence="4" id="KW-0548">Nucleotidyltransferase</keyword>
<feature type="domain" description="DNA-directed DNA polymerase family B mitochondria/virus" evidence="9">
    <location>
        <begin position="2"/>
        <end position="262"/>
    </location>
</feature>
<accession>H3ANZ5</accession>
<keyword evidence="6" id="KW-0239">DNA-directed DNA polymerase</keyword>
<dbReference type="GO" id="GO:0006260">
    <property type="term" value="P:DNA replication"/>
    <property type="evidence" value="ECO:0007669"/>
    <property type="project" value="UniProtKB-KW"/>
</dbReference>
<dbReference type="Ensembl" id="ENSLACT00000011452.1">
    <property type="protein sequence ID" value="ENSLACP00000011366.1"/>
    <property type="gene ID" value="ENSLACG00000010001.1"/>
</dbReference>
<dbReference type="SUPFAM" id="SSF56672">
    <property type="entry name" value="DNA/RNA polymerases"/>
    <property type="match status" value="1"/>
</dbReference>
<dbReference type="Proteomes" id="UP000008672">
    <property type="component" value="Unassembled WGS sequence"/>
</dbReference>
<comment type="catalytic activity">
    <reaction evidence="8">
        <text>DNA(n) + a 2'-deoxyribonucleoside 5'-triphosphate = DNA(n+1) + diphosphate</text>
        <dbReference type="Rhea" id="RHEA:22508"/>
        <dbReference type="Rhea" id="RHEA-COMP:17339"/>
        <dbReference type="Rhea" id="RHEA-COMP:17340"/>
        <dbReference type="ChEBI" id="CHEBI:33019"/>
        <dbReference type="ChEBI" id="CHEBI:61560"/>
        <dbReference type="ChEBI" id="CHEBI:173112"/>
        <dbReference type="EC" id="2.7.7.7"/>
    </reaction>
</comment>
<keyword evidence="7" id="KW-0238">DNA-binding</keyword>
<name>H3ANZ5_LATCH</name>
<evidence type="ECO:0000256" key="3">
    <source>
        <dbReference type="ARBA" id="ARBA00022679"/>
    </source>
</evidence>
<evidence type="ECO:0000256" key="7">
    <source>
        <dbReference type="ARBA" id="ARBA00023125"/>
    </source>
</evidence>
<protein>
    <recommendedName>
        <fullName evidence="2">DNA-directed DNA polymerase</fullName>
        <ecNumber evidence="2">2.7.7.7</ecNumber>
    </recommendedName>
</protein>
<dbReference type="Gene3D" id="3.90.1600.10">
    <property type="entry name" value="Palm domain of DNA polymerase"/>
    <property type="match status" value="1"/>
</dbReference>
<dbReference type="HOGENOM" id="CLU_726808_0_0_1"/>
<dbReference type="STRING" id="7897.ENSLACP00000011366"/>
<dbReference type="EC" id="2.7.7.7" evidence="2"/>
<dbReference type="GO" id="GO:0003887">
    <property type="term" value="F:DNA-directed DNA polymerase activity"/>
    <property type="evidence" value="ECO:0007669"/>
    <property type="project" value="UniProtKB-KW"/>
</dbReference>
<dbReference type="InterPro" id="IPR043502">
    <property type="entry name" value="DNA/RNA_pol_sf"/>
</dbReference>
<dbReference type="InterPro" id="IPR023211">
    <property type="entry name" value="DNA_pol_palm_dom_sf"/>
</dbReference>
<dbReference type="GO" id="GO:0000166">
    <property type="term" value="F:nucleotide binding"/>
    <property type="evidence" value="ECO:0007669"/>
    <property type="project" value="InterPro"/>
</dbReference>
<dbReference type="Pfam" id="PF03175">
    <property type="entry name" value="DNA_pol_B_2"/>
    <property type="match status" value="1"/>
</dbReference>
<dbReference type="GeneTree" id="ENSGT00940000170551"/>
<evidence type="ECO:0000313" key="11">
    <source>
        <dbReference type="Proteomes" id="UP000008672"/>
    </source>
</evidence>
<reference evidence="11" key="1">
    <citation type="submission" date="2011-08" db="EMBL/GenBank/DDBJ databases">
        <title>The draft genome of Latimeria chalumnae.</title>
        <authorList>
            <person name="Di Palma F."/>
            <person name="Alfoldi J."/>
            <person name="Johnson J."/>
            <person name="Berlin A."/>
            <person name="Gnerre S."/>
            <person name="Jaffe D."/>
            <person name="MacCallum I."/>
            <person name="Young S."/>
            <person name="Walker B.J."/>
            <person name="Lander E."/>
            <person name="Lindblad-Toh K."/>
        </authorList>
    </citation>
    <scope>NUCLEOTIDE SEQUENCE [LARGE SCALE GENOMIC DNA]</scope>
    <source>
        <strain evidence="11">Wild caught</strain>
    </source>
</reference>
<keyword evidence="3" id="KW-0808">Transferase</keyword>
<organism evidence="10 11">
    <name type="scientific">Latimeria chalumnae</name>
    <name type="common">Coelacanth</name>
    <dbReference type="NCBI Taxonomy" id="7897"/>
    <lineage>
        <taxon>Eukaryota</taxon>
        <taxon>Metazoa</taxon>
        <taxon>Chordata</taxon>
        <taxon>Craniata</taxon>
        <taxon>Vertebrata</taxon>
        <taxon>Euteleostomi</taxon>
        <taxon>Coelacanthiformes</taxon>
        <taxon>Coelacanthidae</taxon>
        <taxon>Latimeria</taxon>
    </lineage>
</organism>
<dbReference type="PANTHER" id="PTHR33568">
    <property type="entry name" value="DNA POLYMERASE"/>
    <property type="match status" value="1"/>
</dbReference>
<evidence type="ECO:0000256" key="1">
    <source>
        <dbReference type="ARBA" id="ARBA00005755"/>
    </source>
</evidence>
<evidence type="ECO:0000256" key="2">
    <source>
        <dbReference type="ARBA" id="ARBA00012417"/>
    </source>
</evidence>
<keyword evidence="11" id="KW-1185">Reference proteome</keyword>
<proteinExistence type="inferred from homology"/>
<dbReference type="GO" id="GO:0003677">
    <property type="term" value="F:DNA binding"/>
    <property type="evidence" value="ECO:0007669"/>
    <property type="project" value="UniProtKB-KW"/>
</dbReference>
<dbReference type="InterPro" id="IPR004868">
    <property type="entry name" value="DNA-dir_DNA_pol_B_mt/vir"/>
</dbReference>
<keyword evidence="5" id="KW-0235">DNA replication</keyword>
<dbReference type="OMA" id="QFVNNES"/>
<dbReference type="AlphaFoldDB" id="H3ANZ5"/>
<dbReference type="PRINTS" id="PR00106">
    <property type="entry name" value="DNAPOLB"/>
</dbReference>
<evidence type="ECO:0000256" key="8">
    <source>
        <dbReference type="ARBA" id="ARBA00049244"/>
    </source>
</evidence>
<comment type="similarity">
    <text evidence="1">Belongs to the DNA polymerase type-B family.</text>
</comment>
<dbReference type="EMBL" id="AFYH01187180">
    <property type="status" value="NOT_ANNOTATED_CDS"/>
    <property type="molecule type" value="Genomic_DNA"/>
</dbReference>
<dbReference type="eggNOG" id="ENOG502QQ9V">
    <property type="taxonomic scope" value="Eukaryota"/>
</dbReference>
<dbReference type="InterPro" id="IPR006172">
    <property type="entry name" value="DNA-dir_DNA_pol_B"/>
</dbReference>
<dbReference type="PANTHER" id="PTHR33568:SF4">
    <property type="entry name" value="DNA-DIRECTED DNA POLYMERASE"/>
    <property type="match status" value="1"/>
</dbReference>
<evidence type="ECO:0000256" key="4">
    <source>
        <dbReference type="ARBA" id="ARBA00022695"/>
    </source>
</evidence>
<evidence type="ECO:0000256" key="5">
    <source>
        <dbReference type="ARBA" id="ARBA00022705"/>
    </source>
</evidence>
<sequence>VLYFDVTSLYPYVNKTKKYPMGHPTIIYDNVGDVKQYFGLVKLKIPPPPRGLYFPVLPSRIHSKLMFTLCRSCAEMHDDEERASVDTWCTVEIEVALERGYTVAEIFEIWHFEHFSHTLFSDNINMHLKGKQEASGFSDWYTDEAKCQKYIDEYYKREGIRLSRQNIRVNPAKRQISKLFLNSLWGKFGQRPNVPVTSLIGDPNELFEKVFIPYYDVSSVEFIDEDTAYVCWKYAKGHYGLNIFIVTFTTAYARLELYRLLDQLQERCLYHDTDSVIFGDYLGEMTSEVPSNERVVEFVSSGPKSYAYRLSSGKACIKLKGVTLNVKNSEKVNFDSLKDLVMDFNSK</sequence>
<evidence type="ECO:0000256" key="6">
    <source>
        <dbReference type="ARBA" id="ARBA00022932"/>
    </source>
</evidence>
<reference evidence="10" key="3">
    <citation type="submission" date="2025-09" db="UniProtKB">
        <authorList>
            <consortium name="Ensembl"/>
        </authorList>
    </citation>
    <scope>IDENTIFICATION</scope>
</reference>
<reference evidence="10" key="2">
    <citation type="submission" date="2025-08" db="UniProtKB">
        <authorList>
            <consortium name="Ensembl"/>
        </authorList>
    </citation>
    <scope>IDENTIFICATION</scope>
</reference>
<dbReference type="Gene3D" id="1.10.287.690">
    <property type="entry name" value="Helix hairpin bin"/>
    <property type="match status" value="1"/>
</dbReference>
<evidence type="ECO:0000259" key="9">
    <source>
        <dbReference type="Pfam" id="PF03175"/>
    </source>
</evidence>
<dbReference type="InParanoid" id="H3ANZ5"/>